<proteinExistence type="predicted"/>
<evidence type="ECO:0000256" key="1">
    <source>
        <dbReference type="SAM" id="SignalP"/>
    </source>
</evidence>
<comment type="caution">
    <text evidence="2">The sequence shown here is derived from an EMBL/GenBank/DDBJ whole genome shotgun (WGS) entry which is preliminary data.</text>
</comment>
<feature type="chain" id="PRO_5029875158" evidence="1">
    <location>
        <begin position="18"/>
        <end position="251"/>
    </location>
</feature>
<reference evidence="2 3" key="1">
    <citation type="submission" date="2020-04" db="EMBL/GenBank/DDBJ databases">
        <title>Perkinsus olseni comparative genomics.</title>
        <authorList>
            <person name="Bogema D.R."/>
        </authorList>
    </citation>
    <scope>NUCLEOTIDE SEQUENCE [LARGE SCALE GENOMIC DNA]</scope>
    <source>
        <strain evidence="2 3">ATCC PRA-207</strain>
    </source>
</reference>
<dbReference type="OMA" id="FTIPPGC"/>
<gene>
    <name evidence="2" type="ORF">FOZ63_028810</name>
</gene>
<feature type="signal peptide" evidence="1">
    <location>
        <begin position="1"/>
        <end position="17"/>
    </location>
</feature>
<name>A0A7J6S6V8_PEROL</name>
<accession>A0A7J6S6V8</accession>
<keyword evidence="1" id="KW-0732">Signal</keyword>
<evidence type="ECO:0000313" key="2">
    <source>
        <dbReference type="EMBL" id="KAF4728345.1"/>
    </source>
</evidence>
<dbReference type="Proteomes" id="UP000553632">
    <property type="component" value="Unassembled WGS sequence"/>
</dbReference>
<protein>
    <submittedName>
        <fullName evidence="2">Uncharacterized protein</fullName>
    </submittedName>
</protein>
<sequence length="251" mass="27635">MEKWQLFLTIYLMAVPARPMLLPPGRGLELRQARPSNFTIPPGCGPTTSVDNLTYCMTGSLDVGREWIVDLNIHLFDVFVPNNSVNFGLDFAVEDVGTAQYLKVNTGGSATVVKYDFLHDWRPGDFVGAVTIGTKGGSTRFDNSTQKFVANFEVFGDVDIFTQGRKFMSMPFSTPFGYAVLGGDEEANSRLNFSMALSTLSGSVLNWHVYSGLDLHIWWQKYGGYNVSLMPKPGYAHVPLVEGASENSVHG</sequence>
<dbReference type="AlphaFoldDB" id="A0A7J6S6V8"/>
<keyword evidence="3" id="KW-1185">Reference proteome</keyword>
<evidence type="ECO:0000313" key="3">
    <source>
        <dbReference type="Proteomes" id="UP000553632"/>
    </source>
</evidence>
<dbReference type="EMBL" id="JABANO010020533">
    <property type="protein sequence ID" value="KAF4728345.1"/>
    <property type="molecule type" value="Genomic_DNA"/>
</dbReference>
<organism evidence="2 3">
    <name type="scientific">Perkinsus olseni</name>
    <name type="common">Perkinsus atlanticus</name>
    <dbReference type="NCBI Taxonomy" id="32597"/>
    <lineage>
        <taxon>Eukaryota</taxon>
        <taxon>Sar</taxon>
        <taxon>Alveolata</taxon>
        <taxon>Perkinsozoa</taxon>
        <taxon>Perkinsea</taxon>
        <taxon>Perkinsida</taxon>
        <taxon>Perkinsidae</taxon>
        <taxon>Perkinsus</taxon>
    </lineage>
</organism>